<dbReference type="Gene3D" id="3.40.50.1980">
    <property type="entry name" value="Nitrogenase molybdenum iron protein domain"/>
    <property type="match status" value="2"/>
</dbReference>
<reference evidence="3 4" key="1">
    <citation type="journal article" date="2009" name="PLoS Genet.">
        <title>Alliance of proteomics and genomics to unravel the specificities of Sahara bacterium Deinococcus deserti.</title>
        <authorList>
            <person name="de Groot A."/>
            <person name="Dulermo R."/>
            <person name="Ortet P."/>
            <person name="Blanchard L."/>
            <person name="Guerin P."/>
            <person name="Fernandez B."/>
            <person name="Vacherie B."/>
            <person name="Dossat C."/>
            <person name="Jolivet E."/>
            <person name="Siguier P."/>
            <person name="Chandler M."/>
            <person name="Barakat M."/>
            <person name="Dedieu A."/>
            <person name="Barbe V."/>
            <person name="Heulin T."/>
            <person name="Sommer S."/>
            <person name="Achouak W."/>
            <person name="Armengaud J."/>
        </authorList>
    </citation>
    <scope>NUCLEOTIDE SEQUENCE [LARGE SCALE GENOMIC DNA]</scope>
    <source>
        <strain evidence="4">DSM 17065 / CIP 109153 / LMG 22923 / VCD115</strain>
    </source>
</reference>
<dbReference type="InterPro" id="IPR054828">
    <property type="entry name" value="Vit_B12_bind_prot"/>
</dbReference>
<proteinExistence type="predicted"/>
<dbReference type="PANTHER" id="PTHR42860">
    <property type="entry name" value="VITAMIN B12-BINDING PROTEIN"/>
    <property type="match status" value="1"/>
</dbReference>
<name>C1CVK1_DEIDV</name>
<dbReference type="PANTHER" id="PTHR42860:SF2">
    <property type="entry name" value="BLL4160 PROTEIN"/>
    <property type="match status" value="1"/>
</dbReference>
<dbReference type="HOGENOM" id="CLU_038034_2_8_0"/>
<gene>
    <name evidence="3" type="ordered locus">Deide_12970</name>
</gene>
<dbReference type="PROSITE" id="PS50983">
    <property type="entry name" value="FE_B12_PBP"/>
    <property type="match status" value="1"/>
</dbReference>
<dbReference type="EMBL" id="CP001114">
    <property type="protein sequence ID" value="ACO46218.1"/>
    <property type="molecule type" value="Genomic_DNA"/>
</dbReference>
<dbReference type="SUPFAM" id="SSF53807">
    <property type="entry name" value="Helical backbone' metal receptor"/>
    <property type="match status" value="1"/>
</dbReference>
<protein>
    <submittedName>
        <fullName evidence="3">Putative iron siderophore/cobalamin (Vitamine B12) ABC transporter, periplasmic component</fullName>
    </submittedName>
</protein>
<keyword evidence="1" id="KW-0732">Signal</keyword>
<dbReference type="eggNOG" id="COG0614">
    <property type="taxonomic scope" value="Bacteria"/>
</dbReference>
<dbReference type="Pfam" id="PF01497">
    <property type="entry name" value="Peripla_BP_2"/>
    <property type="match status" value="1"/>
</dbReference>
<dbReference type="InterPro" id="IPR051030">
    <property type="entry name" value="Vitamin_B12-ABC_binding"/>
</dbReference>
<keyword evidence="4" id="KW-1185">Reference proteome</keyword>
<feature type="domain" description="Fe/B12 periplasmic-binding" evidence="2">
    <location>
        <begin position="3"/>
        <end position="246"/>
    </location>
</feature>
<evidence type="ECO:0000259" key="2">
    <source>
        <dbReference type="PROSITE" id="PS50983"/>
    </source>
</evidence>
<dbReference type="NCBIfam" id="NF038402">
    <property type="entry name" value="TroA_like"/>
    <property type="match status" value="1"/>
</dbReference>
<accession>C1CVK1</accession>
<dbReference type="OrthoDB" id="9787772at2"/>
<dbReference type="Proteomes" id="UP000002208">
    <property type="component" value="Chromosome"/>
</dbReference>
<dbReference type="RefSeq" id="WP_012693341.1">
    <property type="nucleotide sequence ID" value="NC_012526.1"/>
</dbReference>
<dbReference type="STRING" id="546414.Deide_12970"/>
<dbReference type="PaxDb" id="546414-Deide_12970"/>
<organism evidence="3 4">
    <name type="scientific">Deinococcus deserti (strain DSM 17065 / CIP 109153 / LMG 22923 / VCD115)</name>
    <dbReference type="NCBI Taxonomy" id="546414"/>
    <lineage>
        <taxon>Bacteria</taxon>
        <taxon>Thermotogati</taxon>
        <taxon>Deinococcota</taxon>
        <taxon>Deinococci</taxon>
        <taxon>Deinococcales</taxon>
        <taxon>Deinococcaceae</taxon>
        <taxon>Deinococcus</taxon>
    </lineage>
</organism>
<dbReference type="AlphaFoldDB" id="C1CVK1"/>
<evidence type="ECO:0000256" key="1">
    <source>
        <dbReference type="ARBA" id="ARBA00022729"/>
    </source>
</evidence>
<sequence>MLRLASLTSSNSDILAALGASSWVVAADSHSDAPGLEGARRVGPDLDIDVAAVAGSRPDLVLASLSVPGMERVVQELREAGLPTLVLDPVSVAGTLADIRTIAHAIGLPERGEALVMGFQNELAALRGSYPRPPRVLVEWWPRPIIAATRESWVTELLTALGAENALGKEPGRSRSLTLDEVRAARPDLIVCSWCGARKLRPEVIEARGLGVPVSAIHESGLGRPGPRLLEGARALRQALDELRLA</sequence>
<dbReference type="InterPro" id="IPR002491">
    <property type="entry name" value="ABC_transptr_periplasmic_BD"/>
</dbReference>
<evidence type="ECO:0000313" key="3">
    <source>
        <dbReference type="EMBL" id="ACO46218.1"/>
    </source>
</evidence>
<evidence type="ECO:0000313" key="4">
    <source>
        <dbReference type="Proteomes" id="UP000002208"/>
    </source>
</evidence>
<dbReference type="KEGG" id="ddr:Deide_12970"/>